<keyword evidence="3" id="KW-1185">Reference proteome</keyword>
<feature type="compositionally biased region" description="Basic and acidic residues" evidence="1">
    <location>
        <begin position="49"/>
        <end position="71"/>
    </location>
</feature>
<name>X6LK45_RETFI</name>
<reference evidence="2 3" key="1">
    <citation type="journal article" date="2013" name="Curr. Biol.">
        <title>The Genome of the Foraminiferan Reticulomyxa filosa.</title>
        <authorList>
            <person name="Glockner G."/>
            <person name="Hulsmann N."/>
            <person name="Schleicher M."/>
            <person name="Noegel A.A."/>
            <person name="Eichinger L."/>
            <person name="Gallinger C."/>
            <person name="Pawlowski J."/>
            <person name="Sierra R."/>
            <person name="Euteneuer U."/>
            <person name="Pillet L."/>
            <person name="Moustafa A."/>
            <person name="Platzer M."/>
            <person name="Groth M."/>
            <person name="Szafranski K."/>
            <person name="Schliwa M."/>
        </authorList>
    </citation>
    <scope>NUCLEOTIDE SEQUENCE [LARGE SCALE GENOMIC DNA]</scope>
</reference>
<dbReference type="Proteomes" id="UP000023152">
    <property type="component" value="Unassembled WGS sequence"/>
</dbReference>
<organism evidence="2 3">
    <name type="scientific">Reticulomyxa filosa</name>
    <dbReference type="NCBI Taxonomy" id="46433"/>
    <lineage>
        <taxon>Eukaryota</taxon>
        <taxon>Sar</taxon>
        <taxon>Rhizaria</taxon>
        <taxon>Retaria</taxon>
        <taxon>Foraminifera</taxon>
        <taxon>Monothalamids</taxon>
        <taxon>Reticulomyxidae</taxon>
        <taxon>Reticulomyxa</taxon>
    </lineage>
</organism>
<accession>X6LK45</accession>
<comment type="caution">
    <text evidence="2">The sequence shown here is derived from an EMBL/GenBank/DDBJ whole genome shotgun (WGS) entry which is preliminary data.</text>
</comment>
<sequence>FEIDEINGNEDIFNIRLYTLLKIDSFGHGMLELACILKYASKLESNKKMLRGKEDEDEGKEEKKENEVEKNKRNKRKRNFSQLQSEEKEKK</sequence>
<gene>
    <name evidence="2" type="ORF">RFI_35474</name>
</gene>
<feature type="non-terminal residue" evidence="2">
    <location>
        <position position="1"/>
    </location>
</feature>
<evidence type="ECO:0000313" key="2">
    <source>
        <dbReference type="EMBL" id="ETO01964.1"/>
    </source>
</evidence>
<protein>
    <submittedName>
        <fullName evidence="2">Uncharacterized protein</fullName>
    </submittedName>
</protein>
<dbReference type="AlphaFoldDB" id="X6LK45"/>
<evidence type="ECO:0000256" key="1">
    <source>
        <dbReference type="SAM" id="MobiDB-lite"/>
    </source>
</evidence>
<evidence type="ECO:0000313" key="3">
    <source>
        <dbReference type="Proteomes" id="UP000023152"/>
    </source>
</evidence>
<dbReference type="EMBL" id="ASPP01037014">
    <property type="protein sequence ID" value="ETO01964.1"/>
    <property type="molecule type" value="Genomic_DNA"/>
</dbReference>
<feature type="region of interest" description="Disordered" evidence="1">
    <location>
        <begin position="49"/>
        <end position="91"/>
    </location>
</feature>
<proteinExistence type="predicted"/>